<dbReference type="Gene3D" id="3.40.50.2000">
    <property type="entry name" value="Glycogen Phosphorylase B"/>
    <property type="match status" value="2"/>
</dbReference>
<dbReference type="Proteomes" id="UP000011713">
    <property type="component" value="Unassembled WGS sequence"/>
</dbReference>
<feature type="transmembrane region" description="Helical" evidence="3">
    <location>
        <begin position="459"/>
        <end position="484"/>
    </location>
</feature>
<dbReference type="InterPro" id="IPR050271">
    <property type="entry name" value="UDP-glycosyltransferase"/>
</dbReference>
<protein>
    <recommendedName>
        <fullName evidence="6">UDP-glycosyltransferases domain-containing protein</fullName>
    </recommendedName>
</protein>
<dbReference type="GO" id="GO:0008194">
    <property type="term" value="F:UDP-glycosyltransferase activity"/>
    <property type="evidence" value="ECO:0007669"/>
    <property type="project" value="InterPro"/>
</dbReference>
<evidence type="ECO:0008006" key="6">
    <source>
        <dbReference type="Google" id="ProtNLM"/>
    </source>
</evidence>
<keyword evidence="3" id="KW-0472">Membrane</keyword>
<proteinExistence type="predicted"/>
<dbReference type="AlphaFoldDB" id="M4B2R7"/>
<dbReference type="PANTHER" id="PTHR48043">
    <property type="entry name" value="EG:EG0003.4 PROTEIN-RELATED"/>
    <property type="match status" value="1"/>
</dbReference>
<keyword evidence="2" id="KW-0808">Transferase</keyword>
<evidence type="ECO:0000256" key="1">
    <source>
        <dbReference type="ARBA" id="ARBA00022676"/>
    </source>
</evidence>
<dbReference type="EMBL" id="JH598094">
    <property type="status" value="NOT_ANNOTATED_CDS"/>
    <property type="molecule type" value="Genomic_DNA"/>
</dbReference>
<reference evidence="5" key="1">
    <citation type="journal article" date="2010" name="Science">
        <title>Signatures of adaptation to obligate biotrophy in the Hyaloperonospora arabidopsidis genome.</title>
        <authorList>
            <person name="Baxter L."/>
            <person name="Tripathy S."/>
            <person name="Ishaque N."/>
            <person name="Boot N."/>
            <person name="Cabral A."/>
            <person name="Kemen E."/>
            <person name="Thines M."/>
            <person name="Ah-Fong A."/>
            <person name="Anderson R."/>
            <person name="Badejoko W."/>
            <person name="Bittner-Eddy P."/>
            <person name="Boore J.L."/>
            <person name="Chibucos M.C."/>
            <person name="Coates M."/>
            <person name="Dehal P."/>
            <person name="Delehaunty K."/>
            <person name="Dong S."/>
            <person name="Downton P."/>
            <person name="Dumas B."/>
            <person name="Fabro G."/>
            <person name="Fronick C."/>
            <person name="Fuerstenberg S.I."/>
            <person name="Fulton L."/>
            <person name="Gaulin E."/>
            <person name="Govers F."/>
            <person name="Hughes L."/>
            <person name="Humphray S."/>
            <person name="Jiang R.H."/>
            <person name="Judelson H."/>
            <person name="Kamoun S."/>
            <person name="Kyung K."/>
            <person name="Meijer H."/>
            <person name="Minx P."/>
            <person name="Morris P."/>
            <person name="Nelson J."/>
            <person name="Phuntumart V."/>
            <person name="Qutob D."/>
            <person name="Rehmany A."/>
            <person name="Rougon-Cardoso A."/>
            <person name="Ryden P."/>
            <person name="Torto-Alalibo T."/>
            <person name="Studholme D."/>
            <person name="Wang Y."/>
            <person name="Win J."/>
            <person name="Wood J."/>
            <person name="Clifton S.W."/>
            <person name="Rogers J."/>
            <person name="Van den Ackerveken G."/>
            <person name="Jones J.D."/>
            <person name="McDowell J.M."/>
            <person name="Beynon J."/>
            <person name="Tyler B.M."/>
        </authorList>
    </citation>
    <scope>NUCLEOTIDE SEQUENCE [LARGE SCALE GENOMIC DNA]</scope>
    <source>
        <strain evidence="5">Emoy2</strain>
    </source>
</reference>
<organism evidence="4 5">
    <name type="scientific">Hyaloperonospora arabidopsidis (strain Emoy2)</name>
    <name type="common">Downy mildew agent</name>
    <name type="synonym">Peronospora arabidopsidis</name>
    <dbReference type="NCBI Taxonomy" id="559515"/>
    <lineage>
        <taxon>Eukaryota</taxon>
        <taxon>Sar</taxon>
        <taxon>Stramenopiles</taxon>
        <taxon>Oomycota</taxon>
        <taxon>Peronosporomycetes</taxon>
        <taxon>Peronosporales</taxon>
        <taxon>Peronosporaceae</taxon>
        <taxon>Hyaloperonospora</taxon>
    </lineage>
</organism>
<dbReference type="InterPro" id="IPR002213">
    <property type="entry name" value="UDP_glucos_trans"/>
</dbReference>
<dbReference type="CDD" id="cd03784">
    <property type="entry name" value="GT1_Gtf-like"/>
    <property type="match status" value="1"/>
</dbReference>
<keyword evidence="1" id="KW-0328">Glycosyltransferase</keyword>
<reference evidence="4" key="2">
    <citation type="submission" date="2015-06" db="UniProtKB">
        <authorList>
            <consortium name="EnsemblProtists"/>
        </authorList>
    </citation>
    <scope>IDENTIFICATION</scope>
    <source>
        <strain evidence="4">Emoy2</strain>
    </source>
</reference>
<accession>M4B2R7</accession>
<dbReference type="InParanoid" id="M4B2R7"/>
<dbReference type="VEuPathDB" id="FungiDB:HpaG800565"/>
<keyword evidence="3" id="KW-1133">Transmembrane helix</keyword>
<keyword evidence="5" id="KW-1185">Reference proteome</keyword>
<dbReference type="EnsemblProtists" id="HpaT800565">
    <property type="protein sequence ID" value="HpaP800565"/>
    <property type="gene ID" value="HpaG800565"/>
</dbReference>
<evidence type="ECO:0000256" key="2">
    <source>
        <dbReference type="ARBA" id="ARBA00022679"/>
    </source>
</evidence>
<sequence>MVGSSSDLYIVLVSIPVLDKMLPLKHLAETLLSRGVRVGYALPEDCRQWASDVEGLEFISLSGVSSKDRVSALDSRELQGVDVYKNHVNTLRHYASFQRPMLRPLRENLEHDRPDLVVVDRYTFAGFDVCHQLELPYVVNDPHLLLDIDSPPAYIPAPYYRLRFRLGLVNVYKEINAVRREHGLASIETKHQMHGQVLVLVNSVFGLDEARPMTPQFRMVGLLQSQKLQLARAETKNTSARQSRFPASLTTWLDDPGHREKPLIFISLHADVPSTSDSFATIMNALEIVHARLLWKTTIHEQAAYDLRARPRDSIFFLGEGLEDAAILALVPEIKLLITTGDFQSMQEALVVGVPILGLPCSAEQLEGVDAVERAGAGIRLDGKALSESSIHLAVERMLLEDKEYFTANAEHVGELVKTGGGVDRAVDEVLVVAEFGSRHLLPMRNLQPLYKTYLVDVYLIYSVILCGAAIILRTFVSLVLSVFQPVAPLEVPKANDQSS</sequence>
<keyword evidence="3" id="KW-0812">Transmembrane</keyword>
<evidence type="ECO:0000256" key="3">
    <source>
        <dbReference type="SAM" id="Phobius"/>
    </source>
</evidence>
<dbReference type="Pfam" id="PF00201">
    <property type="entry name" value="UDPGT"/>
    <property type="match status" value="1"/>
</dbReference>
<dbReference type="PANTHER" id="PTHR48043:SF145">
    <property type="entry name" value="FI06409P-RELATED"/>
    <property type="match status" value="1"/>
</dbReference>
<dbReference type="OMA" id="YASFQRP"/>
<evidence type="ECO:0000313" key="4">
    <source>
        <dbReference type="EnsemblProtists" id="HpaP800565"/>
    </source>
</evidence>
<evidence type="ECO:0000313" key="5">
    <source>
        <dbReference type="Proteomes" id="UP000011713"/>
    </source>
</evidence>
<name>M4B2R7_HYAAE</name>
<dbReference type="SUPFAM" id="SSF53756">
    <property type="entry name" value="UDP-Glycosyltransferase/glycogen phosphorylase"/>
    <property type="match status" value="1"/>
</dbReference>
<dbReference type="STRING" id="559515.M4B2R7"/>
<dbReference type="eggNOG" id="KOG1192">
    <property type="taxonomic scope" value="Eukaryota"/>
</dbReference>
<dbReference type="HOGENOM" id="CLU_026479_0_0_1"/>